<organism evidence="2 3">
    <name type="scientific">Burkholderia lata (strain ATCC 17760 / DSM 23089 / LMG 22485 / NCIMB 9086 / R18194 / 383)</name>
    <dbReference type="NCBI Taxonomy" id="482957"/>
    <lineage>
        <taxon>Bacteria</taxon>
        <taxon>Pseudomonadati</taxon>
        <taxon>Pseudomonadota</taxon>
        <taxon>Betaproteobacteria</taxon>
        <taxon>Burkholderiales</taxon>
        <taxon>Burkholderiaceae</taxon>
        <taxon>Burkholderia</taxon>
        <taxon>Burkholderia cepacia complex</taxon>
    </lineage>
</organism>
<dbReference type="Pfam" id="PF06527">
    <property type="entry name" value="TniQ"/>
    <property type="match status" value="1"/>
</dbReference>
<dbReference type="AlphaFoldDB" id="A0A6P2MW95"/>
<accession>A0A6P2MW95</accession>
<feature type="domain" description="TniQ" evidence="1">
    <location>
        <begin position="34"/>
        <end position="161"/>
    </location>
</feature>
<protein>
    <recommendedName>
        <fullName evidence="1">TniQ domain-containing protein</fullName>
    </recommendedName>
</protein>
<dbReference type="RefSeq" id="WP_368041682.1">
    <property type="nucleotide sequence ID" value="NZ_CABVPU010000014.1"/>
</dbReference>
<evidence type="ECO:0000313" key="2">
    <source>
        <dbReference type="EMBL" id="VWB84824.1"/>
    </source>
</evidence>
<name>A0A6P2MW95_BURL3</name>
<dbReference type="Proteomes" id="UP000494174">
    <property type="component" value="Unassembled WGS sequence"/>
</dbReference>
<sequence length="297" mass="33937">MSNRIYRLRHITFKVTSERSGVGEYPVPRLIGSPAILTDEALSGWIHRVCTHHGIKPGSLIRRWGIAAPTSALDFSPIGRPILIRIASTTLSNIEDLDEATYLDHTILGKSRFSCLTNDFSESRPIYRYCPACIGGDEIPHFRISWRFAYSFVCEFHRCPLLDACTYCGRRIDLTWRFPCRSKLFKISEISSCYYCAKPLRAAPSDPICDEIANQMIVLQRWFHERVRRGGMSENGIPELAPMFVARYLRSIPSKRPLAVQFVGLDMDKLFGRDWRDLAEQIPCMRSSGRTVPEEEA</sequence>
<evidence type="ECO:0000313" key="3">
    <source>
        <dbReference type="Proteomes" id="UP000494174"/>
    </source>
</evidence>
<evidence type="ECO:0000259" key="1">
    <source>
        <dbReference type="Pfam" id="PF06527"/>
    </source>
</evidence>
<dbReference type="InterPro" id="IPR009492">
    <property type="entry name" value="TniQ"/>
</dbReference>
<gene>
    <name evidence="2" type="ORF">BLA15945_04075</name>
</gene>
<reference evidence="2 3" key="1">
    <citation type="submission" date="2019-09" db="EMBL/GenBank/DDBJ databases">
        <authorList>
            <person name="Depoorter E."/>
        </authorList>
    </citation>
    <scope>NUCLEOTIDE SEQUENCE [LARGE SCALE GENOMIC DNA]</scope>
    <source>
        <strain evidence="2">R-15945</strain>
    </source>
</reference>
<dbReference type="EMBL" id="CABVPU010000014">
    <property type="protein sequence ID" value="VWB84824.1"/>
    <property type="molecule type" value="Genomic_DNA"/>
</dbReference>
<proteinExistence type="predicted"/>